<keyword evidence="1" id="KW-0732">Signal</keyword>
<evidence type="ECO:0000313" key="2">
    <source>
        <dbReference type="EMBL" id="ORY48042.1"/>
    </source>
</evidence>
<feature type="chain" id="PRO_5013186422" evidence="1">
    <location>
        <begin position="19"/>
        <end position="175"/>
    </location>
</feature>
<feature type="signal peptide" evidence="1">
    <location>
        <begin position="1"/>
        <end position="18"/>
    </location>
</feature>
<keyword evidence="3" id="KW-1185">Reference proteome</keyword>
<sequence length="175" mass="19224">MLPLLPTFVLSLCTLAASMVALHLAPSSVSLLQTLSLAGSVVYTLEVILSRCWYSTTPSQAWIRMNTFATMIMRLSLAFGMFVVVSDGMKHTSKGHLSTMSLTEEVKVASLYFLNTLLVDTVWVLVEEKCELFVSTYSHGGVSDIQWFDCCDKVSSSDDYCDASRCAVFGNAYSV</sequence>
<evidence type="ECO:0000256" key="1">
    <source>
        <dbReference type="SAM" id="SignalP"/>
    </source>
</evidence>
<protein>
    <submittedName>
        <fullName evidence="2">Uncharacterized protein</fullName>
    </submittedName>
</protein>
<dbReference type="AlphaFoldDB" id="A0A1Y2CM04"/>
<dbReference type="EMBL" id="MCGO01000012">
    <property type="protein sequence ID" value="ORY48042.1"/>
    <property type="molecule type" value="Genomic_DNA"/>
</dbReference>
<gene>
    <name evidence="2" type="ORF">BCR33DRAFT_805109</name>
</gene>
<organism evidence="2 3">
    <name type="scientific">Rhizoclosmatium globosum</name>
    <dbReference type="NCBI Taxonomy" id="329046"/>
    <lineage>
        <taxon>Eukaryota</taxon>
        <taxon>Fungi</taxon>
        <taxon>Fungi incertae sedis</taxon>
        <taxon>Chytridiomycota</taxon>
        <taxon>Chytridiomycota incertae sedis</taxon>
        <taxon>Chytridiomycetes</taxon>
        <taxon>Chytridiales</taxon>
        <taxon>Chytriomycetaceae</taxon>
        <taxon>Rhizoclosmatium</taxon>
    </lineage>
</organism>
<evidence type="ECO:0000313" key="3">
    <source>
        <dbReference type="Proteomes" id="UP000193642"/>
    </source>
</evidence>
<name>A0A1Y2CM04_9FUNG</name>
<accession>A0A1Y2CM04</accession>
<dbReference type="Proteomes" id="UP000193642">
    <property type="component" value="Unassembled WGS sequence"/>
</dbReference>
<comment type="caution">
    <text evidence="2">The sequence shown here is derived from an EMBL/GenBank/DDBJ whole genome shotgun (WGS) entry which is preliminary data.</text>
</comment>
<proteinExistence type="predicted"/>
<reference evidence="2 3" key="1">
    <citation type="submission" date="2016-07" db="EMBL/GenBank/DDBJ databases">
        <title>Pervasive Adenine N6-methylation of Active Genes in Fungi.</title>
        <authorList>
            <consortium name="DOE Joint Genome Institute"/>
            <person name="Mondo S.J."/>
            <person name="Dannebaum R.O."/>
            <person name="Kuo R.C."/>
            <person name="Labutti K."/>
            <person name="Haridas S."/>
            <person name="Kuo A."/>
            <person name="Salamov A."/>
            <person name="Ahrendt S.R."/>
            <person name="Lipzen A."/>
            <person name="Sullivan W."/>
            <person name="Andreopoulos W.B."/>
            <person name="Clum A."/>
            <person name="Lindquist E."/>
            <person name="Daum C."/>
            <person name="Ramamoorthy G.K."/>
            <person name="Gryganskyi A."/>
            <person name="Culley D."/>
            <person name="Magnuson J.K."/>
            <person name="James T.Y."/>
            <person name="O'Malley M.A."/>
            <person name="Stajich J.E."/>
            <person name="Spatafora J.W."/>
            <person name="Visel A."/>
            <person name="Grigoriev I.V."/>
        </authorList>
    </citation>
    <scope>NUCLEOTIDE SEQUENCE [LARGE SCALE GENOMIC DNA]</scope>
    <source>
        <strain evidence="2 3">JEL800</strain>
    </source>
</reference>